<name>A0A448X0Z3_9PLAT</name>
<accession>A0A448X0Z3</accession>
<comment type="caution">
    <text evidence="1">The sequence shown here is derived from an EMBL/GenBank/DDBJ whole genome shotgun (WGS) entry which is preliminary data.</text>
</comment>
<sequence length="50" mass="5517">MRSLSRDDRRSLVFLPLATTVGESPFSALFKSHFAPAGRCALLPAASRRR</sequence>
<dbReference type="Proteomes" id="UP000784294">
    <property type="component" value="Unassembled WGS sequence"/>
</dbReference>
<reference evidence="1" key="1">
    <citation type="submission" date="2018-11" db="EMBL/GenBank/DDBJ databases">
        <authorList>
            <consortium name="Pathogen Informatics"/>
        </authorList>
    </citation>
    <scope>NUCLEOTIDE SEQUENCE</scope>
</reference>
<organism evidence="1 2">
    <name type="scientific">Protopolystoma xenopodis</name>
    <dbReference type="NCBI Taxonomy" id="117903"/>
    <lineage>
        <taxon>Eukaryota</taxon>
        <taxon>Metazoa</taxon>
        <taxon>Spiralia</taxon>
        <taxon>Lophotrochozoa</taxon>
        <taxon>Platyhelminthes</taxon>
        <taxon>Monogenea</taxon>
        <taxon>Polyopisthocotylea</taxon>
        <taxon>Polystomatidea</taxon>
        <taxon>Polystomatidae</taxon>
        <taxon>Protopolystoma</taxon>
    </lineage>
</organism>
<protein>
    <submittedName>
        <fullName evidence="1">Uncharacterized protein</fullName>
    </submittedName>
</protein>
<dbReference type="EMBL" id="CAAALY010072433">
    <property type="protein sequence ID" value="VEL25224.1"/>
    <property type="molecule type" value="Genomic_DNA"/>
</dbReference>
<evidence type="ECO:0000313" key="2">
    <source>
        <dbReference type="Proteomes" id="UP000784294"/>
    </source>
</evidence>
<dbReference type="AlphaFoldDB" id="A0A448X0Z3"/>
<evidence type="ECO:0000313" key="1">
    <source>
        <dbReference type="EMBL" id="VEL25224.1"/>
    </source>
</evidence>
<gene>
    <name evidence="1" type="ORF">PXEA_LOCUS18664</name>
</gene>
<keyword evidence="2" id="KW-1185">Reference proteome</keyword>
<proteinExistence type="predicted"/>